<dbReference type="Proteomes" id="UP000010471">
    <property type="component" value="Chromosome"/>
</dbReference>
<organism evidence="1 2">
    <name type="scientific">Allocoleopsis franciscana PCC 7113</name>
    <dbReference type="NCBI Taxonomy" id="1173027"/>
    <lineage>
        <taxon>Bacteria</taxon>
        <taxon>Bacillati</taxon>
        <taxon>Cyanobacteriota</taxon>
        <taxon>Cyanophyceae</taxon>
        <taxon>Coleofasciculales</taxon>
        <taxon>Coleofasciculaceae</taxon>
        <taxon>Allocoleopsis</taxon>
        <taxon>Allocoleopsis franciscana</taxon>
    </lineage>
</organism>
<dbReference type="KEGG" id="mic:Mic7113_2406"/>
<dbReference type="HOGENOM" id="CLU_153663_1_0_3"/>
<dbReference type="eggNOG" id="ENOG5032S45">
    <property type="taxonomic scope" value="Bacteria"/>
</dbReference>
<protein>
    <recommendedName>
        <fullName evidence="3">DUF4359 domain-containing protein</fullName>
    </recommendedName>
</protein>
<accession>K9WEM1</accession>
<name>K9WEM1_9CYAN</name>
<evidence type="ECO:0008006" key="3">
    <source>
        <dbReference type="Google" id="ProtNLM"/>
    </source>
</evidence>
<dbReference type="PATRIC" id="fig|1173027.3.peg.2635"/>
<dbReference type="EMBL" id="CP003630">
    <property type="protein sequence ID" value="AFZ18209.1"/>
    <property type="molecule type" value="Genomic_DNA"/>
</dbReference>
<reference evidence="1 2" key="1">
    <citation type="submission" date="2012-06" db="EMBL/GenBank/DDBJ databases">
        <title>Finished chromosome of genome of Microcoleus sp. PCC 7113.</title>
        <authorList>
            <consortium name="US DOE Joint Genome Institute"/>
            <person name="Gugger M."/>
            <person name="Coursin T."/>
            <person name="Rippka R."/>
            <person name="Tandeau De Marsac N."/>
            <person name="Huntemann M."/>
            <person name="Wei C.-L."/>
            <person name="Han J."/>
            <person name="Detter J.C."/>
            <person name="Han C."/>
            <person name="Tapia R."/>
            <person name="Chen A."/>
            <person name="Kyrpides N."/>
            <person name="Mavromatis K."/>
            <person name="Markowitz V."/>
            <person name="Szeto E."/>
            <person name="Ivanova N."/>
            <person name="Pagani I."/>
            <person name="Pati A."/>
            <person name="Goodwin L."/>
            <person name="Nordberg H.P."/>
            <person name="Cantor M.N."/>
            <person name="Hua S.X."/>
            <person name="Woyke T."/>
            <person name="Kerfeld C.A."/>
        </authorList>
    </citation>
    <scope>NUCLEOTIDE SEQUENCE [LARGE SCALE GENOMIC DNA]</scope>
    <source>
        <strain evidence="1 2">PCC 7113</strain>
    </source>
</reference>
<proteinExistence type="predicted"/>
<dbReference type="STRING" id="1173027.Mic7113_2406"/>
<dbReference type="Pfam" id="PF14271">
    <property type="entry name" value="DUF4359"/>
    <property type="match status" value="1"/>
</dbReference>
<sequence length="141" mass="15975">MSKDVVIVNRWFSSNMKFLQVVAAMAGVALVGLGVSMALTNPSKDTYEEYAVETLSTYLKDEACMQVPSVFGNALRSQCKSLVDTARPQIEEIITQSTQQYNFIFFSVYRTNLEIGSFLPAYQFDTLGVFQNFYIYRAEEK</sequence>
<evidence type="ECO:0000313" key="1">
    <source>
        <dbReference type="EMBL" id="AFZ18209.1"/>
    </source>
</evidence>
<dbReference type="InterPro" id="IPR025578">
    <property type="entry name" value="DUF4359"/>
</dbReference>
<keyword evidence="2" id="KW-1185">Reference proteome</keyword>
<evidence type="ECO:0000313" key="2">
    <source>
        <dbReference type="Proteomes" id="UP000010471"/>
    </source>
</evidence>
<gene>
    <name evidence="1" type="ORF">Mic7113_2406</name>
</gene>
<dbReference type="AlphaFoldDB" id="K9WEM1"/>